<keyword evidence="7" id="KW-0408">Iron</keyword>
<keyword evidence="8" id="KW-0411">Iron-sulfur</keyword>
<gene>
    <name evidence="12" type="ORF">ERX46_05075</name>
</gene>
<proteinExistence type="inferred from homology"/>
<comment type="similarity">
    <text evidence="2">Belongs to the class-V pyridoxal-phosphate-dependent aminotransferase family. NifS/IscS subfamily.</text>
</comment>
<reference evidence="12 13" key="1">
    <citation type="submission" date="2019-02" db="EMBL/GenBank/DDBJ databases">
        <title>Genome sequence of the sea-ice species Brumimicrobium glaciale.</title>
        <authorList>
            <person name="Bowman J.P."/>
        </authorList>
    </citation>
    <scope>NUCLEOTIDE SEQUENCE [LARGE SCALE GENOMIC DNA]</scope>
    <source>
        <strain evidence="12 13">IC156</strain>
    </source>
</reference>
<dbReference type="SUPFAM" id="SSF53383">
    <property type="entry name" value="PLP-dependent transferases"/>
    <property type="match status" value="1"/>
</dbReference>
<evidence type="ECO:0000256" key="3">
    <source>
        <dbReference type="ARBA" id="ARBA00012239"/>
    </source>
</evidence>
<dbReference type="InterPro" id="IPR015421">
    <property type="entry name" value="PyrdxlP-dep_Trfase_major"/>
</dbReference>
<dbReference type="InterPro" id="IPR015424">
    <property type="entry name" value="PyrdxlP-dep_Trfase"/>
</dbReference>
<dbReference type="Proteomes" id="UP000293952">
    <property type="component" value="Unassembled WGS sequence"/>
</dbReference>
<evidence type="ECO:0000259" key="11">
    <source>
        <dbReference type="Pfam" id="PF00266"/>
    </source>
</evidence>
<keyword evidence="6" id="KW-0663">Pyridoxal phosphate</keyword>
<evidence type="ECO:0000256" key="9">
    <source>
        <dbReference type="ARBA" id="ARBA00050776"/>
    </source>
</evidence>
<dbReference type="AlphaFoldDB" id="A0A4Q4KNL1"/>
<evidence type="ECO:0000256" key="2">
    <source>
        <dbReference type="ARBA" id="ARBA00006490"/>
    </source>
</evidence>
<dbReference type="GO" id="GO:0031071">
    <property type="term" value="F:cysteine desulfurase activity"/>
    <property type="evidence" value="ECO:0007669"/>
    <property type="project" value="UniProtKB-EC"/>
</dbReference>
<feature type="domain" description="Aminotransferase class V" evidence="11">
    <location>
        <begin position="3"/>
        <end position="365"/>
    </location>
</feature>
<evidence type="ECO:0000256" key="4">
    <source>
        <dbReference type="ARBA" id="ARBA00022679"/>
    </source>
</evidence>
<evidence type="ECO:0000256" key="8">
    <source>
        <dbReference type="ARBA" id="ARBA00023014"/>
    </source>
</evidence>
<dbReference type="OrthoDB" id="9808002at2"/>
<dbReference type="InterPro" id="IPR000192">
    <property type="entry name" value="Aminotrans_V_dom"/>
</dbReference>
<keyword evidence="13" id="KW-1185">Reference proteome</keyword>
<dbReference type="InterPro" id="IPR020578">
    <property type="entry name" value="Aminotrans_V_PyrdxlP_BS"/>
</dbReference>
<dbReference type="PANTHER" id="PTHR11601:SF34">
    <property type="entry name" value="CYSTEINE DESULFURASE"/>
    <property type="match status" value="1"/>
</dbReference>
<comment type="cofactor">
    <cofactor evidence="1 10">
        <name>pyridoxal 5'-phosphate</name>
        <dbReference type="ChEBI" id="CHEBI:597326"/>
    </cofactor>
</comment>
<comment type="catalytic activity">
    <reaction evidence="9">
        <text>(sulfur carrier)-H + L-cysteine = (sulfur carrier)-SH + L-alanine</text>
        <dbReference type="Rhea" id="RHEA:43892"/>
        <dbReference type="Rhea" id="RHEA-COMP:14737"/>
        <dbReference type="Rhea" id="RHEA-COMP:14739"/>
        <dbReference type="ChEBI" id="CHEBI:29917"/>
        <dbReference type="ChEBI" id="CHEBI:35235"/>
        <dbReference type="ChEBI" id="CHEBI:57972"/>
        <dbReference type="ChEBI" id="CHEBI:64428"/>
        <dbReference type="EC" id="2.8.1.7"/>
    </reaction>
</comment>
<comment type="caution">
    <text evidence="12">The sequence shown here is derived from an EMBL/GenBank/DDBJ whole genome shotgun (WGS) entry which is preliminary data.</text>
</comment>
<evidence type="ECO:0000256" key="6">
    <source>
        <dbReference type="ARBA" id="ARBA00022898"/>
    </source>
</evidence>
<dbReference type="GO" id="GO:0051536">
    <property type="term" value="F:iron-sulfur cluster binding"/>
    <property type="evidence" value="ECO:0007669"/>
    <property type="project" value="UniProtKB-KW"/>
</dbReference>
<organism evidence="12 13">
    <name type="scientific">Brumimicrobium glaciale</name>
    <dbReference type="NCBI Taxonomy" id="200475"/>
    <lineage>
        <taxon>Bacteria</taxon>
        <taxon>Pseudomonadati</taxon>
        <taxon>Bacteroidota</taxon>
        <taxon>Flavobacteriia</taxon>
        <taxon>Flavobacteriales</taxon>
        <taxon>Crocinitomicaceae</taxon>
        <taxon>Brumimicrobium</taxon>
    </lineage>
</organism>
<dbReference type="EC" id="2.8.1.7" evidence="3"/>
<protein>
    <recommendedName>
        <fullName evidence="3">cysteine desulfurase</fullName>
        <ecNumber evidence="3">2.8.1.7</ecNumber>
    </recommendedName>
</protein>
<dbReference type="PROSITE" id="PS00595">
    <property type="entry name" value="AA_TRANSFER_CLASS_5"/>
    <property type="match status" value="1"/>
</dbReference>
<evidence type="ECO:0000256" key="10">
    <source>
        <dbReference type="RuleBase" id="RU004504"/>
    </source>
</evidence>
<name>A0A4Q4KNL1_9FLAO</name>
<dbReference type="RefSeq" id="WP_130092757.1">
    <property type="nucleotide sequence ID" value="NZ_SETE01000002.1"/>
</dbReference>
<evidence type="ECO:0000256" key="7">
    <source>
        <dbReference type="ARBA" id="ARBA00023004"/>
    </source>
</evidence>
<dbReference type="PANTHER" id="PTHR11601">
    <property type="entry name" value="CYSTEINE DESULFURYLASE FAMILY MEMBER"/>
    <property type="match status" value="1"/>
</dbReference>
<dbReference type="Gene3D" id="3.90.1150.10">
    <property type="entry name" value="Aspartate Aminotransferase, domain 1"/>
    <property type="match status" value="1"/>
</dbReference>
<dbReference type="Pfam" id="PF00266">
    <property type="entry name" value="Aminotran_5"/>
    <property type="match status" value="1"/>
</dbReference>
<dbReference type="InterPro" id="IPR016454">
    <property type="entry name" value="Cysteine_dSase"/>
</dbReference>
<dbReference type="InterPro" id="IPR015422">
    <property type="entry name" value="PyrdxlP-dep_Trfase_small"/>
</dbReference>
<keyword evidence="4" id="KW-0808">Transferase</keyword>
<dbReference type="EMBL" id="SETE01000002">
    <property type="protein sequence ID" value="RYM34748.1"/>
    <property type="molecule type" value="Genomic_DNA"/>
</dbReference>
<evidence type="ECO:0000313" key="13">
    <source>
        <dbReference type="Proteomes" id="UP000293952"/>
    </source>
</evidence>
<evidence type="ECO:0000256" key="1">
    <source>
        <dbReference type="ARBA" id="ARBA00001933"/>
    </source>
</evidence>
<evidence type="ECO:0000256" key="5">
    <source>
        <dbReference type="ARBA" id="ARBA00022723"/>
    </source>
</evidence>
<dbReference type="GO" id="GO:0046872">
    <property type="term" value="F:metal ion binding"/>
    <property type="evidence" value="ECO:0007669"/>
    <property type="project" value="UniProtKB-KW"/>
</dbReference>
<sequence>MRVYLDNAATTPIAPEVFEAMVPFLKNEFGNPSSTHSFGRQAKGTIETSRRKVASLIHSKPSEIIFTSGGTEADNMAFSIAINELGVKRVITSEIEHHAVIHTAEDVCKKNALEFALVKLLPNGHVDLAHLEELLANSDKKTLVSLMHGNNEIGNLLPLERVSEICRKYNAYFHSDTVQTMAHYNFDLSKLDIDFITGAAHKFHGPKGVGFLYIKNNIKGLPFIHGGSQERGLRGGTENLYGIVGLAKAMEIAYEDLEAHQNHVQGLKSHMISELKKNIDDVGFHGDIKPENSLYTVINVCLPKTSKSAMLLFTLDLKGVACSGGSACTSGSAKGSHVLEGIKADTTKPNVRFSFSRYTTKEEVDFAVTVLKEVFEKELVD</sequence>
<accession>A0A4Q4KNL1</accession>
<dbReference type="Gene3D" id="3.40.640.10">
    <property type="entry name" value="Type I PLP-dependent aspartate aminotransferase-like (Major domain)"/>
    <property type="match status" value="1"/>
</dbReference>
<keyword evidence="5" id="KW-0479">Metal-binding</keyword>
<dbReference type="Gene3D" id="1.10.260.50">
    <property type="match status" value="1"/>
</dbReference>
<evidence type="ECO:0000313" key="12">
    <source>
        <dbReference type="EMBL" id="RYM34748.1"/>
    </source>
</evidence>
<dbReference type="PIRSF" id="PIRSF005572">
    <property type="entry name" value="NifS"/>
    <property type="match status" value="1"/>
</dbReference>